<protein>
    <recommendedName>
        <fullName evidence="4">Apple domain-containing protein</fullName>
    </recommendedName>
</protein>
<sequence length="140" mass="15799">MKLFAGLLLALPFVDAIDCGITGYPVSWAYFSKTDANLATQKNCGTLCKKDVKCNSFAVKPQCVESEKCPMEVLGSIVQGRGAHDVDDHHCSPYYEYDQAVDIYHFGKNNDHDFKSELHYNLIGRLNHLVYSKGLHYLDY</sequence>
<accession>A0A0F4G7Q1</accession>
<feature type="chain" id="PRO_5002468488" description="Apple domain-containing protein" evidence="1">
    <location>
        <begin position="17"/>
        <end position="140"/>
    </location>
</feature>
<evidence type="ECO:0000313" key="3">
    <source>
        <dbReference type="Proteomes" id="UP000033647"/>
    </source>
</evidence>
<gene>
    <name evidence="2" type="ORF">TI39_contig4321g00010</name>
</gene>
<evidence type="ECO:0000256" key="1">
    <source>
        <dbReference type="SAM" id="SignalP"/>
    </source>
</evidence>
<dbReference type="EMBL" id="LAFY01004280">
    <property type="protein sequence ID" value="KJX93406.1"/>
    <property type="molecule type" value="Genomic_DNA"/>
</dbReference>
<feature type="signal peptide" evidence="1">
    <location>
        <begin position="1"/>
        <end position="16"/>
    </location>
</feature>
<name>A0A0F4G7Q1_9PEZI</name>
<dbReference type="Proteomes" id="UP000033647">
    <property type="component" value="Unassembled WGS sequence"/>
</dbReference>
<evidence type="ECO:0008006" key="4">
    <source>
        <dbReference type="Google" id="ProtNLM"/>
    </source>
</evidence>
<organism evidence="2 3">
    <name type="scientific">Zymoseptoria brevis</name>
    <dbReference type="NCBI Taxonomy" id="1047168"/>
    <lineage>
        <taxon>Eukaryota</taxon>
        <taxon>Fungi</taxon>
        <taxon>Dikarya</taxon>
        <taxon>Ascomycota</taxon>
        <taxon>Pezizomycotina</taxon>
        <taxon>Dothideomycetes</taxon>
        <taxon>Dothideomycetidae</taxon>
        <taxon>Mycosphaerellales</taxon>
        <taxon>Mycosphaerellaceae</taxon>
        <taxon>Zymoseptoria</taxon>
    </lineage>
</organism>
<keyword evidence="3" id="KW-1185">Reference proteome</keyword>
<comment type="caution">
    <text evidence="2">The sequence shown here is derived from an EMBL/GenBank/DDBJ whole genome shotgun (WGS) entry which is preliminary data.</text>
</comment>
<dbReference type="AlphaFoldDB" id="A0A0F4G7Q1"/>
<keyword evidence="1" id="KW-0732">Signal</keyword>
<reference evidence="2 3" key="1">
    <citation type="submission" date="2015-03" db="EMBL/GenBank/DDBJ databases">
        <title>RNA-seq based gene annotation and comparative genomics of four Zymoseptoria species reveal species-specific pathogenicity related genes and transposable element activity.</title>
        <authorList>
            <person name="Grandaubert J."/>
            <person name="Bhattacharyya A."/>
            <person name="Stukenbrock E.H."/>
        </authorList>
    </citation>
    <scope>NUCLEOTIDE SEQUENCE [LARGE SCALE GENOMIC DNA]</scope>
    <source>
        <strain evidence="2 3">Zb18110</strain>
    </source>
</reference>
<proteinExistence type="predicted"/>
<evidence type="ECO:0000313" key="2">
    <source>
        <dbReference type="EMBL" id="KJX93406.1"/>
    </source>
</evidence>